<dbReference type="InterPro" id="IPR046357">
    <property type="entry name" value="PPIase_dom_sf"/>
</dbReference>
<feature type="signal peptide" evidence="8">
    <location>
        <begin position="1"/>
        <end position="18"/>
    </location>
</feature>
<dbReference type="Proteomes" id="UP000503096">
    <property type="component" value="Chromosome"/>
</dbReference>
<sequence>MRILTALLVMGLPLCALGAPDTPLITNPPVVVTEEDFEAFLLRVPPLYRPEVRASLERIGKAVDQVYANRIIAGEARKMGLDKDPLVQLRIKQLEEAYLATLWGDVARKNVKVPDFTKRAEDLYRVNKARYTEPERFTGEQLLISFNGRTRESALEYARSIRARAVAGDDFKSLVSSFSEDPMVRRNGGKLEGVAPTDLEKPLSDAAFALKKRGDISEPIESKSGFHIIRMESKAAGFLRPFADVKADIIEEEESKFRDTEAEKEAGRLKNTPQTVVHTKNIEAIRKDLDQAEITRLHREAGKAGDKAAKEGAR</sequence>
<dbReference type="InterPro" id="IPR050245">
    <property type="entry name" value="PrsA_foldase"/>
</dbReference>
<dbReference type="GO" id="GO:0003755">
    <property type="term" value="F:peptidyl-prolyl cis-trans isomerase activity"/>
    <property type="evidence" value="ECO:0007669"/>
    <property type="project" value="UniProtKB-KW"/>
</dbReference>
<dbReference type="Gene3D" id="3.10.50.40">
    <property type="match status" value="1"/>
</dbReference>
<keyword evidence="11" id="KW-1185">Reference proteome</keyword>
<feature type="chain" id="PRO_5026892078" description="peptidylprolyl isomerase" evidence="8">
    <location>
        <begin position="19"/>
        <end position="314"/>
    </location>
</feature>
<keyword evidence="5 7" id="KW-0697">Rotamase</keyword>
<comment type="catalytic activity">
    <reaction evidence="1">
        <text>[protein]-peptidylproline (omega=180) = [protein]-peptidylproline (omega=0)</text>
        <dbReference type="Rhea" id="RHEA:16237"/>
        <dbReference type="Rhea" id="RHEA-COMP:10747"/>
        <dbReference type="Rhea" id="RHEA-COMP:10748"/>
        <dbReference type="ChEBI" id="CHEBI:83833"/>
        <dbReference type="ChEBI" id="CHEBI:83834"/>
        <dbReference type="EC" id="5.2.1.8"/>
    </reaction>
</comment>
<reference evidence="10 11" key="1">
    <citation type="submission" date="2020-04" db="EMBL/GenBank/DDBJ databases">
        <title>Usitatibacter rugosus gen. nov., sp. nov. and Usitatibacter palustris sp. nov., novel members of Usitatibacteraceae fam. nov. within the order Nitrosomonadales isolated from soil.</title>
        <authorList>
            <person name="Huber K.J."/>
            <person name="Neumann-Schaal M."/>
            <person name="Geppert A."/>
            <person name="Luckner M."/>
            <person name="Wanner G."/>
            <person name="Overmann J."/>
        </authorList>
    </citation>
    <scope>NUCLEOTIDE SEQUENCE [LARGE SCALE GENOMIC DNA]</scope>
    <source>
        <strain evidence="10 11">Swamp67</strain>
    </source>
</reference>
<gene>
    <name evidence="10" type="primary">prsA</name>
    <name evidence="10" type="ORF">DSM104440_03303</name>
</gene>
<organism evidence="10 11">
    <name type="scientific">Usitatibacter palustris</name>
    <dbReference type="NCBI Taxonomy" id="2732487"/>
    <lineage>
        <taxon>Bacteria</taxon>
        <taxon>Pseudomonadati</taxon>
        <taxon>Pseudomonadota</taxon>
        <taxon>Betaproteobacteria</taxon>
        <taxon>Nitrosomonadales</taxon>
        <taxon>Usitatibacteraceae</taxon>
        <taxon>Usitatibacter</taxon>
    </lineage>
</organism>
<dbReference type="EC" id="5.2.1.8" evidence="3"/>
<evidence type="ECO:0000256" key="7">
    <source>
        <dbReference type="PROSITE-ProRule" id="PRU00278"/>
    </source>
</evidence>
<evidence type="ECO:0000256" key="2">
    <source>
        <dbReference type="ARBA" id="ARBA00007656"/>
    </source>
</evidence>
<dbReference type="InterPro" id="IPR000297">
    <property type="entry name" value="PPIase_PpiC"/>
</dbReference>
<evidence type="ECO:0000313" key="11">
    <source>
        <dbReference type="Proteomes" id="UP000503096"/>
    </source>
</evidence>
<evidence type="ECO:0000256" key="4">
    <source>
        <dbReference type="ARBA" id="ARBA00022729"/>
    </source>
</evidence>
<dbReference type="Pfam" id="PF00639">
    <property type="entry name" value="Rotamase"/>
    <property type="match status" value="1"/>
</dbReference>
<dbReference type="InParanoid" id="A0A6M4HCK7"/>
<dbReference type="RefSeq" id="WP_171164589.1">
    <property type="nucleotide sequence ID" value="NZ_CP053073.1"/>
</dbReference>
<evidence type="ECO:0000256" key="5">
    <source>
        <dbReference type="ARBA" id="ARBA00023110"/>
    </source>
</evidence>
<dbReference type="KEGG" id="upl:DSM104440_03303"/>
<evidence type="ECO:0000256" key="6">
    <source>
        <dbReference type="ARBA" id="ARBA00023235"/>
    </source>
</evidence>
<accession>A0A6M4HCK7</accession>
<dbReference type="EMBL" id="CP053073">
    <property type="protein sequence ID" value="QJR16468.1"/>
    <property type="molecule type" value="Genomic_DNA"/>
</dbReference>
<dbReference type="AlphaFoldDB" id="A0A6M4HCK7"/>
<evidence type="ECO:0000313" key="10">
    <source>
        <dbReference type="EMBL" id="QJR16468.1"/>
    </source>
</evidence>
<feature type="domain" description="PpiC" evidence="9">
    <location>
        <begin position="134"/>
        <end position="233"/>
    </location>
</feature>
<evidence type="ECO:0000256" key="1">
    <source>
        <dbReference type="ARBA" id="ARBA00000971"/>
    </source>
</evidence>
<comment type="similarity">
    <text evidence="2">Belongs to the PpiC/parvulin rotamase family.</text>
</comment>
<evidence type="ECO:0000256" key="3">
    <source>
        <dbReference type="ARBA" id="ARBA00013194"/>
    </source>
</evidence>
<dbReference type="PANTHER" id="PTHR47245:SF1">
    <property type="entry name" value="FOLDASE PROTEIN PRSA"/>
    <property type="match status" value="1"/>
</dbReference>
<protein>
    <recommendedName>
        <fullName evidence="3">peptidylprolyl isomerase</fullName>
        <ecNumber evidence="3">5.2.1.8</ecNumber>
    </recommendedName>
</protein>
<evidence type="ECO:0000259" key="9">
    <source>
        <dbReference type="PROSITE" id="PS50198"/>
    </source>
</evidence>
<dbReference type="PROSITE" id="PS50198">
    <property type="entry name" value="PPIC_PPIASE_2"/>
    <property type="match status" value="1"/>
</dbReference>
<proteinExistence type="inferred from homology"/>
<name>A0A6M4HCK7_9PROT</name>
<keyword evidence="6 7" id="KW-0413">Isomerase</keyword>
<dbReference type="PANTHER" id="PTHR47245">
    <property type="entry name" value="PEPTIDYLPROLYL ISOMERASE"/>
    <property type="match status" value="1"/>
</dbReference>
<evidence type="ECO:0000256" key="8">
    <source>
        <dbReference type="SAM" id="SignalP"/>
    </source>
</evidence>
<keyword evidence="4 8" id="KW-0732">Signal</keyword>
<dbReference type="SUPFAM" id="SSF54534">
    <property type="entry name" value="FKBP-like"/>
    <property type="match status" value="1"/>
</dbReference>